<dbReference type="RefSeq" id="WP_005935444.1">
    <property type="nucleotide sequence ID" value="NZ_KB890329.1"/>
</dbReference>
<evidence type="ECO:0008006" key="5">
    <source>
        <dbReference type="Google" id="ProtNLM"/>
    </source>
</evidence>
<dbReference type="STRING" id="1121098.HMPREF1534_00028"/>
<sequence length="95" mass="10919">MFGFLSFLLILFLLIIFIGFSILGNIMRVLFGGGNKRSNYQSHTYTNHENFNRQQDANDSYAETDSASNTHHKSKGNKKKIFGDDEGEYVDFEEQ</sequence>
<dbReference type="HOGENOM" id="CLU_183767_1_0_10"/>
<organism evidence="3 4">
    <name type="scientific">Phocaeicola massiliensis B84634 = Timone 84634 = DSM 17679 = JCM 13223</name>
    <dbReference type="NCBI Taxonomy" id="1121098"/>
    <lineage>
        <taxon>Bacteria</taxon>
        <taxon>Pseudomonadati</taxon>
        <taxon>Bacteroidota</taxon>
        <taxon>Bacteroidia</taxon>
        <taxon>Bacteroidales</taxon>
        <taxon>Bacteroidaceae</taxon>
        <taxon>Phocaeicola</taxon>
    </lineage>
</organism>
<proteinExistence type="predicted"/>
<dbReference type="PATRIC" id="fig|1121098.3.peg.29"/>
<name>U6RRR5_9BACT</name>
<evidence type="ECO:0000256" key="1">
    <source>
        <dbReference type="SAM" id="MobiDB-lite"/>
    </source>
</evidence>
<dbReference type="InterPro" id="IPR032272">
    <property type="entry name" value="DUF4834"/>
</dbReference>
<protein>
    <recommendedName>
        <fullName evidence="5">DUF4834 domain-containing protein</fullName>
    </recommendedName>
</protein>
<dbReference type="Proteomes" id="UP000017831">
    <property type="component" value="Unassembled WGS sequence"/>
</dbReference>
<reference evidence="3 4" key="1">
    <citation type="submission" date="2013-04" db="EMBL/GenBank/DDBJ databases">
        <title>The Genome Sequence of Bacteroides massiliensis DSM 17679.</title>
        <authorList>
            <consortium name="The Broad Institute Genomics Platform"/>
            <person name="Earl A."/>
            <person name="Ward D."/>
            <person name="Feldgarden M."/>
            <person name="Gevers D."/>
            <person name="Martens E."/>
            <person name="Fenner L."/>
            <person name="Roux V."/>
            <person name="Mallet M.N."/>
            <person name="Raoult D."/>
            <person name="Walker B."/>
            <person name="Young S."/>
            <person name="Zeng Q."/>
            <person name="Gargeya S."/>
            <person name="Fitzgerald M."/>
            <person name="Haas B."/>
            <person name="Abouelleil A."/>
            <person name="Allen A.W."/>
            <person name="Alvarado L."/>
            <person name="Arachchi H.M."/>
            <person name="Berlin A.M."/>
            <person name="Chapman S.B."/>
            <person name="Gainer-Dewar J."/>
            <person name="Goldberg J."/>
            <person name="Griggs A."/>
            <person name="Gujja S."/>
            <person name="Hansen M."/>
            <person name="Howarth C."/>
            <person name="Imamovic A."/>
            <person name="Ireland A."/>
            <person name="Larimer J."/>
            <person name="McCowan C."/>
            <person name="Murphy C."/>
            <person name="Pearson M."/>
            <person name="Poon T.W."/>
            <person name="Priest M."/>
            <person name="Roberts A."/>
            <person name="Saif S."/>
            <person name="Shea T."/>
            <person name="Sisk P."/>
            <person name="Sykes S."/>
            <person name="Wortman J."/>
            <person name="Nusbaum C."/>
            <person name="Birren B."/>
        </authorList>
    </citation>
    <scope>NUCLEOTIDE SEQUENCE [LARGE SCALE GENOMIC DNA]</scope>
    <source>
        <strain evidence="4">B84634 / Timone 84634 / DSM 17679 / JCM 13223</strain>
    </source>
</reference>
<dbReference type="AlphaFoldDB" id="U6RRR5"/>
<keyword evidence="2" id="KW-0472">Membrane</keyword>
<comment type="caution">
    <text evidence="3">The sequence shown here is derived from an EMBL/GenBank/DDBJ whole genome shotgun (WGS) entry which is preliminary data.</text>
</comment>
<feature type="compositionally biased region" description="Polar residues" evidence="1">
    <location>
        <begin position="48"/>
        <end position="69"/>
    </location>
</feature>
<gene>
    <name evidence="3" type="ORF">HMPREF1534_00028</name>
</gene>
<dbReference type="GeneID" id="60063884"/>
<dbReference type="eggNOG" id="ENOG5033CQB">
    <property type="taxonomic scope" value="Bacteria"/>
</dbReference>
<keyword evidence="2" id="KW-1133">Transmembrane helix</keyword>
<evidence type="ECO:0000313" key="3">
    <source>
        <dbReference type="EMBL" id="EOA58742.1"/>
    </source>
</evidence>
<keyword evidence="4" id="KW-1185">Reference proteome</keyword>
<dbReference type="EMBL" id="AQHY01000001">
    <property type="protein sequence ID" value="EOA58742.1"/>
    <property type="molecule type" value="Genomic_DNA"/>
</dbReference>
<feature type="compositionally biased region" description="Basic residues" evidence="1">
    <location>
        <begin position="70"/>
        <end position="80"/>
    </location>
</feature>
<accession>U6RRR5</accession>
<evidence type="ECO:0000313" key="4">
    <source>
        <dbReference type="Proteomes" id="UP000017831"/>
    </source>
</evidence>
<feature type="transmembrane region" description="Helical" evidence="2">
    <location>
        <begin position="6"/>
        <end position="31"/>
    </location>
</feature>
<dbReference type="Pfam" id="PF16118">
    <property type="entry name" value="DUF4834"/>
    <property type="match status" value="1"/>
</dbReference>
<feature type="region of interest" description="Disordered" evidence="1">
    <location>
        <begin position="48"/>
        <end position="95"/>
    </location>
</feature>
<keyword evidence="2" id="KW-0812">Transmembrane</keyword>
<dbReference type="OrthoDB" id="998001at2"/>
<evidence type="ECO:0000256" key="2">
    <source>
        <dbReference type="SAM" id="Phobius"/>
    </source>
</evidence>
<feature type="compositionally biased region" description="Acidic residues" evidence="1">
    <location>
        <begin position="84"/>
        <end position="95"/>
    </location>
</feature>